<evidence type="ECO:0000313" key="16">
    <source>
        <dbReference type="Proteomes" id="UP001186944"/>
    </source>
</evidence>
<accession>A0AA88YXT6</accession>
<feature type="domain" description="RING-type" evidence="13">
    <location>
        <begin position="13"/>
        <end position="65"/>
    </location>
</feature>
<dbReference type="Pfam" id="PF01422">
    <property type="entry name" value="zf-NF-X1"/>
    <property type="match status" value="7"/>
</dbReference>
<dbReference type="InterPro" id="IPR001374">
    <property type="entry name" value="R3H_dom"/>
</dbReference>
<keyword evidence="3" id="KW-0479">Metal-binding</keyword>
<dbReference type="GO" id="GO:0008270">
    <property type="term" value="F:zinc ion binding"/>
    <property type="evidence" value="ECO:0007669"/>
    <property type="project" value="UniProtKB-KW"/>
</dbReference>
<evidence type="ECO:0000256" key="2">
    <source>
        <dbReference type="ARBA" id="ARBA00007269"/>
    </source>
</evidence>
<dbReference type="PROSITE" id="PS51061">
    <property type="entry name" value="R3H"/>
    <property type="match status" value="1"/>
</dbReference>
<keyword evidence="8" id="KW-0804">Transcription</keyword>
<dbReference type="GO" id="GO:0000981">
    <property type="term" value="F:DNA-binding transcription factor activity, RNA polymerase II-specific"/>
    <property type="evidence" value="ECO:0007669"/>
    <property type="project" value="TreeGrafter"/>
</dbReference>
<dbReference type="CDD" id="cd16696">
    <property type="entry name" value="RING-CH-C4HC3_NFX1"/>
    <property type="match status" value="1"/>
</dbReference>
<protein>
    <submittedName>
        <fullName evidence="15">Uncharacterized protein</fullName>
    </submittedName>
</protein>
<dbReference type="SUPFAM" id="SSF57850">
    <property type="entry name" value="RING/U-box"/>
    <property type="match status" value="1"/>
</dbReference>
<dbReference type="InterPro" id="IPR036867">
    <property type="entry name" value="R3H_dom_sf"/>
</dbReference>
<dbReference type="SMART" id="SM00438">
    <property type="entry name" value="ZnF_NFX"/>
    <property type="match status" value="8"/>
</dbReference>
<keyword evidence="5 10" id="KW-0863">Zinc-finger</keyword>
<evidence type="ECO:0000256" key="9">
    <source>
        <dbReference type="ARBA" id="ARBA00023242"/>
    </source>
</evidence>
<evidence type="ECO:0000313" key="15">
    <source>
        <dbReference type="EMBL" id="KAK3109128.1"/>
    </source>
</evidence>
<feature type="domain" description="PHD-type" evidence="12">
    <location>
        <begin position="10"/>
        <end position="67"/>
    </location>
</feature>
<dbReference type="SMART" id="SM00393">
    <property type="entry name" value="R3H"/>
    <property type="match status" value="1"/>
</dbReference>
<evidence type="ECO:0000256" key="4">
    <source>
        <dbReference type="ARBA" id="ARBA00022737"/>
    </source>
</evidence>
<evidence type="ECO:0000256" key="11">
    <source>
        <dbReference type="SAM" id="MobiDB-lite"/>
    </source>
</evidence>
<name>A0AA88YXT6_PINIB</name>
<dbReference type="PANTHER" id="PTHR12360">
    <property type="entry name" value="NUCLEAR TRANSCRIPTION FACTOR, X-BOX BINDING 1 NFX1"/>
    <property type="match status" value="1"/>
</dbReference>
<dbReference type="InterPro" id="IPR019786">
    <property type="entry name" value="Zinc_finger_PHD-type_CS"/>
</dbReference>
<dbReference type="InterPro" id="IPR019787">
    <property type="entry name" value="Znf_PHD-finger"/>
</dbReference>
<keyword evidence="7" id="KW-0805">Transcription regulation</keyword>
<keyword evidence="16" id="KW-1185">Reference proteome</keyword>
<dbReference type="Gene3D" id="3.30.1370.50">
    <property type="entry name" value="R3H-like domain"/>
    <property type="match status" value="1"/>
</dbReference>
<evidence type="ECO:0000259" key="13">
    <source>
        <dbReference type="PROSITE" id="PS50089"/>
    </source>
</evidence>
<dbReference type="PROSITE" id="PS50016">
    <property type="entry name" value="ZF_PHD_2"/>
    <property type="match status" value="1"/>
</dbReference>
<organism evidence="15 16">
    <name type="scientific">Pinctada imbricata</name>
    <name type="common">Atlantic pearl-oyster</name>
    <name type="synonym">Pinctada martensii</name>
    <dbReference type="NCBI Taxonomy" id="66713"/>
    <lineage>
        <taxon>Eukaryota</taxon>
        <taxon>Metazoa</taxon>
        <taxon>Spiralia</taxon>
        <taxon>Lophotrochozoa</taxon>
        <taxon>Mollusca</taxon>
        <taxon>Bivalvia</taxon>
        <taxon>Autobranchia</taxon>
        <taxon>Pteriomorphia</taxon>
        <taxon>Pterioida</taxon>
        <taxon>Pterioidea</taxon>
        <taxon>Pteriidae</taxon>
        <taxon>Pinctada</taxon>
    </lineage>
</organism>
<dbReference type="GO" id="GO:0000977">
    <property type="term" value="F:RNA polymerase II transcription regulatory region sequence-specific DNA binding"/>
    <property type="evidence" value="ECO:0007669"/>
    <property type="project" value="TreeGrafter"/>
</dbReference>
<evidence type="ECO:0000259" key="14">
    <source>
        <dbReference type="PROSITE" id="PS51061"/>
    </source>
</evidence>
<feature type="non-terminal residue" evidence="15">
    <location>
        <position position="1"/>
    </location>
</feature>
<dbReference type="EMBL" id="VSWD01000001">
    <property type="protein sequence ID" value="KAK3109128.1"/>
    <property type="molecule type" value="Genomic_DNA"/>
</dbReference>
<sequence>VLIEQLTMGTYECMVCCETIRGQNAVWNCGNCYHAFHLRCIKQWARSPAAKVEGSDNGWRCPACQNVCDRFPNQYRCYCGKVRDPEWNRMDTPHSCGEVCRKSRGNNCSHPCNLLCHPGPCPPCSAVIKRSCQCGKTSQTSKCSNVDVIQCDKVCGKQLNCGKHFCSVKCHGGACEPCAEIIVQKCFGGHGTREVTCGSKESFTEQYSCGIPCNKVLTCGNHRCEQICHPGDCDLCERLPSEVTKCPCSQTDLSEIDAEERKSCLDPIPTCKNICGKILPCGSKDRPHACQQQCHEGPCGDCNGMTQLRCRCGALEKTFTCIEAAQFKDEPFQCDKRCNKKRSCGRHKCGLKCCVKDEHPCDLICGKKLSCGLHKCDEPCHRGNCPPCLMAGFDEVTCHCGSEIMYPPIPCGAKPPECKKPCTRQHSCDHTGKCKKPCTRQRSGDHPVLHNCHSDESCPPCTALTTKWCMGSHEGACELDGEECQQPCLYKRKECEHACMAPCHSGSPCPDVPCKAEIKVKCACGNKEAKVPCQMGGSEMAEFQKMTMQSLASSLQSGQSVDITQLTGKKTGKRQLECDSECALLERNRRVALALEIKNPDLSAKLGNPSYSEFLRDYAKSNPHIVASIEKALRDLVQNAKKAKQSYRSHSFPSGNRDQRRLIHELAECYGCETQSYDFEPKKNVVATAHKDKCWLPSVTLTQYVQREQHPKAPPPIPHNYSETAIRQTALAAKQSFEVLKDRPIKSLPKGQSSTAQTSSTKEAGKQKAAIDYFDFSTD</sequence>
<dbReference type="PROSITE" id="PS01359">
    <property type="entry name" value="ZF_PHD_1"/>
    <property type="match status" value="1"/>
</dbReference>
<proteinExistence type="inferred from homology"/>
<comment type="similarity">
    <text evidence="2">Belongs to the NFX1 family.</text>
</comment>
<comment type="subcellular location">
    <subcellularLocation>
        <location evidence="1">Nucleus</location>
    </subcellularLocation>
</comment>
<keyword evidence="6" id="KW-0862">Zinc</keyword>
<evidence type="ECO:0000256" key="8">
    <source>
        <dbReference type="ARBA" id="ARBA00023163"/>
    </source>
</evidence>
<dbReference type="InterPro" id="IPR000967">
    <property type="entry name" value="Znf_NFX1"/>
</dbReference>
<feature type="domain" description="R3H" evidence="14">
    <location>
        <begin position="623"/>
        <end position="691"/>
    </location>
</feature>
<gene>
    <name evidence="15" type="ORF">FSP39_023572</name>
</gene>
<evidence type="ECO:0000256" key="5">
    <source>
        <dbReference type="ARBA" id="ARBA00022771"/>
    </source>
</evidence>
<dbReference type="CDD" id="cd06008">
    <property type="entry name" value="NF-X1-zinc-finger"/>
    <property type="match status" value="6"/>
</dbReference>
<evidence type="ECO:0000256" key="3">
    <source>
        <dbReference type="ARBA" id="ARBA00022723"/>
    </source>
</evidence>
<evidence type="ECO:0000259" key="12">
    <source>
        <dbReference type="PROSITE" id="PS50016"/>
    </source>
</evidence>
<dbReference type="GO" id="GO:0000122">
    <property type="term" value="P:negative regulation of transcription by RNA polymerase II"/>
    <property type="evidence" value="ECO:0007669"/>
    <property type="project" value="TreeGrafter"/>
</dbReference>
<keyword evidence="4" id="KW-0677">Repeat</keyword>
<evidence type="ECO:0000256" key="1">
    <source>
        <dbReference type="ARBA" id="ARBA00004123"/>
    </source>
</evidence>
<dbReference type="AlphaFoldDB" id="A0AA88YXT6"/>
<keyword evidence="9" id="KW-0539">Nucleus</keyword>
<evidence type="ECO:0000256" key="7">
    <source>
        <dbReference type="ARBA" id="ARBA00023015"/>
    </source>
</evidence>
<evidence type="ECO:0000256" key="10">
    <source>
        <dbReference type="PROSITE-ProRule" id="PRU00175"/>
    </source>
</evidence>
<feature type="region of interest" description="Disordered" evidence="11">
    <location>
        <begin position="742"/>
        <end position="767"/>
    </location>
</feature>
<reference evidence="15" key="1">
    <citation type="submission" date="2019-08" db="EMBL/GenBank/DDBJ databases">
        <title>The improved chromosome-level genome for the pearl oyster Pinctada fucata martensii using PacBio sequencing and Hi-C.</title>
        <authorList>
            <person name="Zheng Z."/>
        </authorList>
    </citation>
    <scope>NUCLEOTIDE SEQUENCE</scope>
    <source>
        <strain evidence="15">ZZ-2019</strain>
        <tissue evidence="15">Adductor muscle</tissue>
    </source>
</reference>
<dbReference type="PROSITE" id="PS50089">
    <property type="entry name" value="ZF_RING_2"/>
    <property type="match status" value="1"/>
</dbReference>
<dbReference type="GO" id="GO:0005634">
    <property type="term" value="C:nucleus"/>
    <property type="evidence" value="ECO:0007669"/>
    <property type="project" value="UniProtKB-SubCell"/>
</dbReference>
<dbReference type="Pfam" id="PF01424">
    <property type="entry name" value="R3H"/>
    <property type="match status" value="1"/>
</dbReference>
<dbReference type="Proteomes" id="UP001186944">
    <property type="component" value="Unassembled WGS sequence"/>
</dbReference>
<dbReference type="SMART" id="SM00184">
    <property type="entry name" value="RING"/>
    <property type="match status" value="1"/>
</dbReference>
<dbReference type="PANTHER" id="PTHR12360:SF12">
    <property type="entry name" value="TRANSCRIPTIONAL REPRESSOR NF-X1"/>
    <property type="match status" value="1"/>
</dbReference>
<comment type="caution">
    <text evidence="15">The sequence shown here is derived from an EMBL/GenBank/DDBJ whole genome shotgun (WGS) entry which is preliminary data.</text>
</comment>
<dbReference type="InterPro" id="IPR001841">
    <property type="entry name" value="Znf_RING"/>
</dbReference>
<feature type="compositionally biased region" description="Polar residues" evidence="11">
    <location>
        <begin position="750"/>
        <end position="762"/>
    </location>
</feature>
<dbReference type="SUPFAM" id="SSF82708">
    <property type="entry name" value="R3H domain"/>
    <property type="match status" value="1"/>
</dbReference>
<evidence type="ECO:0000256" key="6">
    <source>
        <dbReference type="ARBA" id="ARBA00022833"/>
    </source>
</evidence>
<dbReference type="InterPro" id="IPR034078">
    <property type="entry name" value="NFX1_fam"/>
</dbReference>